<evidence type="ECO:0000313" key="1">
    <source>
        <dbReference type="EMBL" id="JAH05501.1"/>
    </source>
</evidence>
<sequence>MYRDKPRGLHVCNCFRCFFKQSHAPCKTRTYSEHKI</sequence>
<accession>A0A0E9PLJ8</accession>
<reference evidence="1" key="2">
    <citation type="journal article" date="2015" name="Fish Shellfish Immunol.">
        <title>Early steps in the European eel (Anguilla anguilla)-Vibrio vulnificus interaction in the gills: Role of the RtxA13 toxin.</title>
        <authorList>
            <person name="Callol A."/>
            <person name="Pajuelo D."/>
            <person name="Ebbesson L."/>
            <person name="Teles M."/>
            <person name="MacKenzie S."/>
            <person name="Amaro C."/>
        </authorList>
    </citation>
    <scope>NUCLEOTIDE SEQUENCE</scope>
</reference>
<name>A0A0E9PLJ8_ANGAN</name>
<proteinExistence type="predicted"/>
<dbReference type="EMBL" id="GBXM01103076">
    <property type="protein sequence ID" value="JAH05501.1"/>
    <property type="molecule type" value="Transcribed_RNA"/>
</dbReference>
<dbReference type="AlphaFoldDB" id="A0A0E9PLJ8"/>
<reference evidence="1" key="1">
    <citation type="submission" date="2014-11" db="EMBL/GenBank/DDBJ databases">
        <authorList>
            <person name="Amaro Gonzalez C."/>
        </authorList>
    </citation>
    <scope>NUCLEOTIDE SEQUENCE</scope>
</reference>
<protein>
    <submittedName>
        <fullName evidence="1">Uncharacterized protein</fullName>
    </submittedName>
</protein>
<organism evidence="1">
    <name type="scientific">Anguilla anguilla</name>
    <name type="common">European freshwater eel</name>
    <name type="synonym">Muraena anguilla</name>
    <dbReference type="NCBI Taxonomy" id="7936"/>
    <lineage>
        <taxon>Eukaryota</taxon>
        <taxon>Metazoa</taxon>
        <taxon>Chordata</taxon>
        <taxon>Craniata</taxon>
        <taxon>Vertebrata</taxon>
        <taxon>Euteleostomi</taxon>
        <taxon>Actinopterygii</taxon>
        <taxon>Neopterygii</taxon>
        <taxon>Teleostei</taxon>
        <taxon>Anguilliformes</taxon>
        <taxon>Anguillidae</taxon>
        <taxon>Anguilla</taxon>
    </lineage>
</organism>